<sequence length="208" mass="23560">MDLSHYELLEIPEKATQEEIKQQYQKLLLIYHPDKSQHSLENSEDTRKNVNQIIEAWKILKDPELRKVYDNELKAKKLKHDGLFNSEVDLDDMEYNHATTGGVKATLLLNSEGSPLAFVSDSDREARIYAAIASNIWCTFEKSGKNLMKDDGLKFLLVECEEGNVAITTVSNMLLCLVAKPEVELGILKAKTDALARHLKEPFQQVSA</sequence>
<gene>
    <name evidence="1" type="ORF">SCALOS_LOCUS3942</name>
</gene>
<dbReference type="EMBL" id="CAJVPM010004844">
    <property type="protein sequence ID" value="CAG8517809.1"/>
    <property type="molecule type" value="Genomic_DNA"/>
</dbReference>
<protein>
    <submittedName>
        <fullName evidence="1">3257_t:CDS:1</fullName>
    </submittedName>
</protein>
<name>A0ACA9L921_9GLOM</name>
<feature type="non-terminal residue" evidence="1">
    <location>
        <position position="208"/>
    </location>
</feature>
<dbReference type="Proteomes" id="UP000789860">
    <property type="component" value="Unassembled WGS sequence"/>
</dbReference>
<reference evidence="1" key="1">
    <citation type="submission" date="2021-06" db="EMBL/GenBank/DDBJ databases">
        <authorList>
            <person name="Kallberg Y."/>
            <person name="Tangrot J."/>
            <person name="Rosling A."/>
        </authorList>
    </citation>
    <scope>NUCLEOTIDE SEQUENCE</scope>
    <source>
        <strain evidence="1">AU212A</strain>
    </source>
</reference>
<evidence type="ECO:0000313" key="1">
    <source>
        <dbReference type="EMBL" id="CAG8517809.1"/>
    </source>
</evidence>
<comment type="caution">
    <text evidence="1">The sequence shown here is derived from an EMBL/GenBank/DDBJ whole genome shotgun (WGS) entry which is preliminary data.</text>
</comment>
<evidence type="ECO:0000313" key="2">
    <source>
        <dbReference type="Proteomes" id="UP000789860"/>
    </source>
</evidence>
<organism evidence="1 2">
    <name type="scientific">Scutellospora calospora</name>
    <dbReference type="NCBI Taxonomy" id="85575"/>
    <lineage>
        <taxon>Eukaryota</taxon>
        <taxon>Fungi</taxon>
        <taxon>Fungi incertae sedis</taxon>
        <taxon>Mucoromycota</taxon>
        <taxon>Glomeromycotina</taxon>
        <taxon>Glomeromycetes</taxon>
        <taxon>Diversisporales</taxon>
        <taxon>Gigasporaceae</taxon>
        <taxon>Scutellospora</taxon>
    </lineage>
</organism>
<proteinExistence type="predicted"/>
<accession>A0ACA9L921</accession>
<keyword evidence="2" id="KW-1185">Reference proteome</keyword>